<feature type="compositionally biased region" description="Acidic residues" evidence="1">
    <location>
        <begin position="1437"/>
        <end position="1451"/>
    </location>
</feature>
<evidence type="ECO:0000313" key="3">
    <source>
        <dbReference type="EMBL" id="UQC85739.1"/>
    </source>
</evidence>
<feature type="compositionally biased region" description="Polar residues" evidence="1">
    <location>
        <begin position="1469"/>
        <end position="1484"/>
    </location>
</feature>
<dbReference type="Pfam" id="PF06985">
    <property type="entry name" value="HET"/>
    <property type="match status" value="1"/>
</dbReference>
<feature type="compositionally biased region" description="Polar residues" evidence="1">
    <location>
        <begin position="2445"/>
        <end position="2456"/>
    </location>
</feature>
<reference evidence="3" key="1">
    <citation type="journal article" date="2021" name="Mol. Plant Microbe Interact.">
        <title>Complete Genome Sequence of the Plant-Pathogenic Fungus Colletotrichum lupini.</title>
        <authorList>
            <person name="Baroncelli R."/>
            <person name="Pensec F."/>
            <person name="Da Lio D."/>
            <person name="Boufleur T."/>
            <person name="Vicente I."/>
            <person name="Sarrocco S."/>
            <person name="Picot A."/>
            <person name="Baraldi E."/>
            <person name="Sukno S."/>
            <person name="Thon M."/>
            <person name="Le Floch G."/>
        </authorList>
    </citation>
    <scope>NUCLEOTIDE SEQUENCE</scope>
    <source>
        <strain evidence="3">IMI 504893</strain>
    </source>
</reference>
<feature type="compositionally biased region" description="Polar residues" evidence="1">
    <location>
        <begin position="1661"/>
        <end position="1670"/>
    </location>
</feature>
<feature type="compositionally biased region" description="Polar residues" evidence="1">
    <location>
        <begin position="1397"/>
        <end position="1415"/>
    </location>
</feature>
<feature type="region of interest" description="Disordered" evidence="1">
    <location>
        <begin position="1301"/>
        <end position="1330"/>
    </location>
</feature>
<dbReference type="InterPro" id="IPR052895">
    <property type="entry name" value="HetReg/Transcr_Mod"/>
</dbReference>
<feature type="compositionally biased region" description="Acidic residues" evidence="1">
    <location>
        <begin position="2029"/>
        <end position="2042"/>
    </location>
</feature>
<dbReference type="PANTHER" id="PTHR24148">
    <property type="entry name" value="ANKYRIN REPEAT DOMAIN-CONTAINING PROTEIN 39 HOMOLOG-RELATED"/>
    <property type="match status" value="1"/>
</dbReference>
<protein>
    <recommendedName>
        <fullName evidence="2">WW domain-containing protein</fullName>
    </recommendedName>
</protein>
<organism evidence="3 4">
    <name type="scientific">Colletotrichum lupini</name>
    <dbReference type="NCBI Taxonomy" id="145971"/>
    <lineage>
        <taxon>Eukaryota</taxon>
        <taxon>Fungi</taxon>
        <taxon>Dikarya</taxon>
        <taxon>Ascomycota</taxon>
        <taxon>Pezizomycotina</taxon>
        <taxon>Sordariomycetes</taxon>
        <taxon>Hypocreomycetidae</taxon>
        <taxon>Glomerellales</taxon>
        <taxon>Glomerellaceae</taxon>
        <taxon>Colletotrichum</taxon>
        <taxon>Colletotrichum acutatum species complex</taxon>
    </lineage>
</organism>
<feature type="region of interest" description="Disordered" evidence="1">
    <location>
        <begin position="1695"/>
        <end position="1723"/>
    </location>
</feature>
<feature type="compositionally biased region" description="Low complexity" evidence="1">
    <location>
        <begin position="1937"/>
        <end position="1948"/>
    </location>
</feature>
<keyword evidence="4" id="KW-1185">Reference proteome</keyword>
<dbReference type="Proteomes" id="UP000830671">
    <property type="component" value="Chromosome 5"/>
</dbReference>
<feature type="region of interest" description="Disordered" evidence="1">
    <location>
        <begin position="2026"/>
        <end position="2045"/>
    </location>
</feature>
<evidence type="ECO:0000256" key="1">
    <source>
        <dbReference type="SAM" id="MobiDB-lite"/>
    </source>
</evidence>
<feature type="compositionally biased region" description="Polar residues" evidence="1">
    <location>
        <begin position="2335"/>
        <end position="2392"/>
    </location>
</feature>
<feature type="domain" description="WW" evidence="2">
    <location>
        <begin position="638"/>
        <end position="675"/>
    </location>
</feature>
<sequence>MESPVDKPRYQYRDLDWTAKEIRVVELLPGTFQERIRIKFHHVALAPRRPSAIRLPPSRDEIQKTLPSDWIVRVCLDGRFIFERIKDYKPEEPYETSWLHPVTGVDPNVSFDDNKLEYEGLSYVWAPEGSEEDALVLEPTAPSTGAASSSLSIRPNLAAALRHLRYRDIPRRMWIDALCINQTDLEERNRQVHIMCDIYRRASHVVVWLGPEREDSKIAMAALRHLGEQAVYTERGAWRANPPGCSNPELARASVPLPYDEQTWRSITNLLQRSWFERLWVWQEVRLADERSFMLCGPDSISLSLFRRAIFCASDKKFLPSNEVRGLILDAVEVMLPFSNQPFFRELQTLNWKGCANPRDKIYGALGAAPAAIRERITPDYSLPVEKVYGQFCKAYLECLERLDFLDRCNIDAREIDGPTWIPDWSVPVDRAVRLPYADIFYAAGASAAEVSFKSGNGINDDKTMDAAGVYCGTVSFVGQKSPPDSDGLLAAVKTWEAEALSTERYAPTNERAIDAFVTLLGLGYMIERWPQCNSLLTVPEAADLYGKEFINAKGDAVSHESLNFIRVRHRYFIKTDTGYMGTSHARPEIGDKLVVLLGCPSPLLIRPDPASSSEDQRYRVVGATYTHGLMDTEALLGPLPEGWRVRMARESGFFDSMHFFSTTAEKTTKEDPRLGEDPADWERLEAVRTGNDPWNFARYRSRKTREVINSDPRLTVDALKSRGTDVQSWTPYSHPWFHSREHDCVVKQLLEFQSLHDTMLYLIGIIITKKLLPLCEQHAAISSASRQRNIGEVLVIPHTASLKPLALFFTYWQVVPSSNLNHLMVVTYVYTICHKQSLYTPSIPFLSSATAGAPLGRGVRAKWLGCGMVQQSITPSAYSTGYEFESAYDSSMSTTITAKRCSHTGGELFLIKSTTSCSREYQRCVVVTWLASGINWESVRLKRVTRKRAWKTSFNQSEGRVFNPHWPHLRFLLFLPTDFGQGRFSANLGSTRPWSRRNGPAPPSRILRQSRSGALFPHARQLNLEGPFNPGRLPSLQSSLIERRISIDSAKMEKDLRLRLVVRRHAVPDVKLLWNVTANDDLTISKLLALVNDVVPLESGEWGLEDYAVELKDASGDGFECVHYHLVSKVLKDDDQVIIRPLLTGDLKRRRLSGRHQISADGKHLVDGLAFGRPWLRAPRDRPTVSLPPRKKARITYISEDEDSPSEAEAERPMLEYESTRAQEDPSSVQLRTRFYDADVGSDSETDEDDFEPAAADDDDEGLDSDNDDIQDELRMLREDNAAVREGDILEELRNIRDRRASSGTASSRHSLETSDDSPVPSASNALVRSGGRSNRFQLNLDTLDKIAALRAAFPSAQVSTIERALLRYGANFARVYRKLNKTFESRLNLQQTLDHQARSLSSSPIRHANSNTGRELVLRESSPLARSSHATSHDQDEEEEEDEDSDEASETMNHNAYADRASIGSDEISTSDSESGSDGATSESDEEMGNASENDTVASSSDDDSDSESSQAGGGGPIADEDNSDSADEEASSSDDESSSDNSSSDESSVASAKDRLSAKQAAIVEVSSDSSSDSSSDDSSSEDSSSDSEPEELPSKTLSTQRIRFESNETLELQQAAPVAATQTKQDQPNVPPGQGLSKTQKRNARRKLAKKMAGQKRSPSTQNSEEFSPAEMSEMQAVFLARKQALLNAIASDGPAETSQEKSLQIPDSAPQDVETSTADADMMEASQSPVAQEAVSQRRMKPNVGAARRMLMGSLGLKNPKNKADEDKIRQDLMKGVRPHTNARLSEGASQPSESAQTQVSVQEDPEAWREKIAYRAVECCHDGVELSEPPFPFVQRWDPQQQVEEWFGSKNKRGGKRKRVQRDQAQYQENADSQSSKKRRVTDDSFGVTFSDAVESAQEGDMTLNYDDPSDDPPATKIPGEESQATDIDDLPSLPSDLSTLPDLRPGEAKLGMVVTWKQLVLSSQTNWQPQVVSLTGVLVRIYDEDASDLEFILAHRDRGVDRTEKTYDEETGERVYDRFEAPDDDEDDEDAENELEEGHRRVNYLELIEPKIVQFPLEDDTKQGRNEKSGASEGESGPTDSVIHETIYDGQSQPSQVDGEISGQSEVGEVGSQSKVDAKGSRARANTDEQQPQVVVGSDPRLDASADGDESIQLDTHLNGSDDSMNEGDVPTPRAKGQSKNNSTVPTTDDDSQNSNANALSISSDRRHEISIMIEEAGLRKDASPSVIRHKTSSPSRQLLDQLQAANTPRVISKSPLSQDSVAENVAPAPDNSGDAATKLAAEEVIPPPSSVSSIRSGRQLDPDDFSFHMGDDDTQLMSDAGHGSPSVDASTPRAQVSTPTRGNDTPEPNSGEKSSLPSLESLFKTASQRNSQKTTQSPSRSQVLSVAESRKSIVSRDEEYEAAMRQIDEANEDGENEVEEYESPHELGKARKKLFPKSSQPEGVTLSKSPDLPDLKPTKSVPSSLVEVEDIKPRRLRERVRTASPFVVPPGSQVVTLSSSPPSSPLEENYAEDDVDEDYEENNSSSLPHGSGWVQKSKPPKNNPRTKSVPAARGTTKTATAGRSVPSSSMPARSAAKGKGPRKSSARF</sequence>
<feature type="region of interest" description="Disordered" evidence="1">
    <location>
        <begin position="1397"/>
        <end position="1675"/>
    </location>
</feature>
<dbReference type="PROSITE" id="PS50020">
    <property type="entry name" value="WW_DOMAIN_2"/>
    <property type="match status" value="1"/>
</dbReference>
<feature type="compositionally biased region" description="Polar residues" evidence="1">
    <location>
        <begin position="1869"/>
        <end position="1880"/>
    </location>
</feature>
<proteinExistence type="predicted"/>
<name>A0A9Q8SY43_9PEZI</name>
<feature type="compositionally biased region" description="Polar residues" evidence="1">
    <location>
        <begin position="1599"/>
        <end position="1616"/>
    </location>
</feature>
<feature type="compositionally biased region" description="Polar residues" evidence="1">
    <location>
        <begin position="1793"/>
        <end position="1807"/>
    </location>
</feature>
<dbReference type="InterPro" id="IPR001202">
    <property type="entry name" value="WW_dom"/>
</dbReference>
<feature type="compositionally biased region" description="Basic residues" evidence="1">
    <location>
        <begin position="1643"/>
        <end position="1658"/>
    </location>
</feature>
<dbReference type="PANTHER" id="PTHR24148:SF64">
    <property type="entry name" value="HETEROKARYON INCOMPATIBILITY DOMAIN-CONTAINING PROTEIN"/>
    <property type="match status" value="1"/>
</dbReference>
<feature type="region of interest" description="Disordered" evidence="1">
    <location>
        <begin position="1850"/>
        <end position="1948"/>
    </location>
</feature>
<feature type="compositionally biased region" description="Acidic residues" evidence="1">
    <location>
        <begin position="1521"/>
        <end position="1541"/>
    </location>
</feature>
<feature type="compositionally biased region" description="Basic residues" evidence="1">
    <location>
        <begin position="1856"/>
        <end position="1866"/>
    </location>
</feature>
<feature type="compositionally biased region" description="Acidic residues" evidence="1">
    <location>
        <begin position="1241"/>
        <end position="1269"/>
    </location>
</feature>
<feature type="compositionally biased region" description="Low complexity" evidence="1">
    <location>
        <begin position="1542"/>
        <end position="1554"/>
    </location>
</feature>
<feature type="compositionally biased region" description="Basic and acidic residues" evidence="1">
    <location>
        <begin position="2306"/>
        <end position="2319"/>
    </location>
</feature>
<feature type="compositionally biased region" description="Low complexity" evidence="1">
    <location>
        <begin position="2559"/>
        <end position="2571"/>
    </location>
</feature>
<feature type="compositionally biased region" description="Acidic residues" evidence="1">
    <location>
        <begin position="1200"/>
        <end position="1209"/>
    </location>
</feature>
<feature type="region of interest" description="Disordered" evidence="1">
    <location>
        <begin position="1784"/>
        <end position="1811"/>
    </location>
</feature>
<evidence type="ECO:0000313" key="4">
    <source>
        <dbReference type="Proteomes" id="UP000830671"/>
    </source>
</evidence>
<feature type="region of interest" description="Disordered" evidence="1">
    <location>
        <begin position="2062"/>
        <end position="2596"/>
    </location>
</feature>
<feature type="compositionally biased region" description="Basic and acidic residues" evidence="1">
    <location>
        <begin position="1210"/>
        <end position="1225"/>
    </location>
</feature>
<evidence type="ECO:0000259" key="2">
    <source>
        <dbReference type="PROSITE" id="PS50020"/>
    </source>
</evidence>
<dbReference type="InterPro" id="IPR055781">
    <property type="entry name" value="DUF7357"/>
</dbReference>
<feature type="compositionally biased region" description="Acidic residues" evidence="1">
    <location>
        <begin position="2517"/>
        <end position="2529"/>
    </location>
</feature>
<dbReference type="EMBL" id="CP019477">
    <property type="protein sequence ID" value="UQC85739.1"/>
    <property type="molecule type" value="Genomic_DNA"/>
</dbReference>
<gene>
    <name evidence="3" type="ORF">CLUP02_11238</name>
</gene>
<dbReference type="KEGG" id="clup:CLUP02_11238"/>
<dbReference type="RefSeq" id="XP_049147351.1">
    <property type="nucleotide sequence ID" value="XM_049290206.1"/>
</dbReference>
<dbReference type="Pfam" id="PF24054">
    <property type="entry name" value="DUF7357"/>
    <property type="match status" value="1"/>
</dbReference>
<dbReference type="Pfam" id="PF26639">
    <property type="entry name" value="Het-6_barrel"/>
    <property type="match status" value="1"/>
</dbReference>
<feature type="compositionally biased region" description="Basic and acidic residues" evidence="1">
    <location>
        <begin position="2066"/>
        <end position="2077"/>
    </location>
</feature>
<feature type="compositionally biased region" description="Polar residues" evidence="1">
    <location>
        <begin position="2240"/>
        <end position="2254"/>
    </location>
</feature>
<accession>A0A9Q8SY43</accession>
<feature type="compositionally biased region" description="Low complexity" evidence="1">
    <location>
        <begin position="2506"/>
        <end position="2516"/>
    </location>
</feature>
<feature type="compositionally biased region" description="Acidic residues" evidence="1">
    <location>
        <begin position="2417"/>
        <end position="2429"/>
    </location>
</feature>
<feature type="compositionally biased region" description="Acidic residues" evidence="1">
    <location>
        <begin position="1578"/>
        <end position="1595"/>
    </location>
</feature>
<dbReference type="GeneID" id="73345216"/>
<feature type="compositionally biased region" description="Basic and acidic residues" evidence="1">
    <location>
        <begin position="2396"/>
        <end position="2405"/>
    </location>
</feature>
<feature type="compositionally biased region" description="Basic residues" evidence="1">
    <location>
        <begin position="2587"/>
        <end position="2596"/>
    </location>
</feature>
<feature type="compositionally biased region" description="Polar residues" evidence="1">
    <location>
        <begin position="2160"/>
        <end position="2170"/>
    </location>
</feature>
<dbReference type="InterPro" id="IPR010730">
    <property type="entry name" value="HET"/>
</dbReference>
<feature type="region of interest" description="Disordered" evidence="1">
    <location>
        <begin position="1181"/>
        <end position="1269"/>
    </location>
</feature>
<feature type="compositionally biased region" description="Polar residues" evidence="1">
    <location>
        <begin position="2185"/>
        <end position="2210"/>
    </location>
</feature>